<feature type="transmembrane region" description="Helical" evidence="1">
    <location>
        <begin position="151"/>
        <end position="174"/>
    </location>
</feature>
<organism evidence="3 4">
    <name type="scientific">Actinomadura sediminis</name>
    <dbReference type="NCBI Taxonomy" id="1038904"/>
    <lineage>
        <taxon>Bacteria</taxon>
        <taxon>Bacillati</taxon>
        <taxon>Actinomycetota</taxon>
        <taxon>Actinomycetes</taxon>
        <taxon>Streptosporangiales</taxon>
        <taxon>Thermomonosporaceae</taxon>
        <taxon>Actinomadura</taxon>
    </lineage>
</organism>
<feature type="transmembrane region" description="Helical" evidence="1">
    <location>
        <begin position="35"/>
        <end position="56"/>
    </location>
</feature>
<sequence>MLRVARGVLFAMVPLELVLLVLLGSGVALPHGVLVAGEVCVLAALVLEGTVAFRLYRGARRDGAGRAAAVRHAYRTIVPVQVRRIMAFDKDGLVSLWMFVARRRHGVPAGGVGVPYSKGQTAIQLAFLLAMVIELAGVELLLRAVGAPEALRMAVLFVDLYSILIVVAVIAACVTRPHVVTDEEVRVRYGAFFDLRIPREKIASVRTVRNYNESGLVRVSEGRLAVAVASQTNVLVELTEPIVAVRPLGKRVEVRSVRFYADDPDLVGARAVPSPA</sequence>
<dbReference type="RefSeq" id="WP_378305191.1">
    <property type="nucleotide sequence ID" value="NZ_JBHTJA010000103.1"/>
</dbReference>
<keyword evidence="1" id="KW-0812">Transmembrane</keyword>
<dbReference type="EMBL" id="JBHTJA010000103">
    <property type="protein sequence ID" value="MFD0904874.1"/>
    <property type="molecule type" value="Genomic_DNA"/>
</dbReference>
<feature type="transmembrane region" description="Helical" evidence="1">
    <location>
        <begin position="125"/>
        <end position="145"/>
    </location>
</feature>
<keyword evidence="4" id="KW-1185">Reference proteome</keyword>
<proteinExistence type="predicted"/>
<dbReference type="InterPro" id="IPR002178">
    <property type="entry name" value="PTS_EIIA_type-2_dom"/>
</dbReference>
<dbReference type="PROSITE" id="PS00372">
    <property type="entry name" value="PTS_EIIA_TYPE_2_HIS"/>
    <property type="match status" value="1"/>
</dbReference>
<evidence type="ECO:0000256" key="1">
    <source>
        <dbReference type="SAM" id="Phobius"/>
    </source>
</evidence>
<reference evidence="4" key="1">
    <citation type="journal article" date="2019" name="Int. J. Syst. Evol. Microbiol.">
        <title>The Global Catalogue of Microorganisms (GCM) 10K type strain sequencing project: providing services to taxonomists for standard genome sequencing and annotation.</title>
        <authorList>
            <consortium name="The Broad Institute Genomics Platform"/>
            <consortium name="The Broad Institute Genome Sequencing Center for Infectious Disease"/>
            <person name="Wu L."/>
            <person name="Ma J."/>
        </authorList>
    </citation>
    <scope>NUCLEOTIDE SEQUENCE [LARGE SCALE GENOMIC DNA]</scope>
    <source>
        <strain evidence="4">JCM 31202</strain>
    </source>
</reference>
<keyword evidence="1" id="KW-0472">Membrane</keyword>
<feature type="domain" description="PTS EIIA type-2" evidence="2">
    <location>
        <begin position="16"/>
        <end position="32"/>
    </location>
</feature>
<gene>
    <name evidence="3" type="ORF">ACFQ11_31150</name>
</gene>
<protein>
    <recommendedName>
        <fullName evidence="2">PTS EIIA type-2 domain-containing protein</fullName>
    </recommendedName>
</protein>
<evidence type="ECO:0000313" key="4">
    <source>
        <dbReference type="Proteomes" id="UP001596972"/>
    </source>
</evidence>
<comment type="caution">
    <text evidence="3">The sequence shown here is derived from an EMBL/GenBank/DDBJ whole genome shotgun (WGS) entry which is preliminary data.</text>
</comment>
<accession>A0ABW3F274</accession>
<name>A0ABW3F274_9ACTN</name>
<dbReference type="Proteomes" id="UP001596972">
    <property type="component" value="Unassembled WGS sequence"/>
</dbReference>
<evidence type="ECO:0000259" key="2">
    <source>
        <dbReference type="PROSITE" id="PS00372"/>
    </source>
</evidence>
<keyword evidence="1" id="KW-1133">Transmembrane helix</keyword>
<feature type="transmembrane region" description="Helical" evidence="1">
    <location>
        <begin position="7"/>
        <end position="29"/>
    </location>
</feature>
<evidence type="ECO:0000313" key="3">
    <source>
        <dbReference type="EMBL" id="MFD0904874.1"/>
    </source>
</evidence>